<comment type="caution">
    <text evidence="2">The sequence shown here is derived from an EMBL/GenBank/DDBJ whole genome shotgun (WGS) entry which is preliminary data.</text>
</comment>
<dbReference type="InterPro" id="IPR036282">
    <property type="entry name" value="Glutathione-S-Trfase_C_sf"/>
</dbReference>
<keyword evidence="2" id="KW-0645">Protease</keyword>
<dbReference type="InterPro" id="IPR004045">
    <property type="entry name" value="Glutathione_S-Trfase_N"/>
</dbReference>
<dbReference type="CDD" id="cd00570">
    <property type="entry name" value="GST_N_family"/>
    <property type="match status" value="1"/>
</dbReference>
<dbReference type="CDD" id="cd00299">
    <property type="entry name" value="GST_C_family"/>
    <property type="match status" value="1"/>
</dbReference>
<dbReference type="PROSITE" id="PS50405">
    <property type="entry name" value="GST_CTER"/>
    <property type="match status" value="1"/>
</dbReference>
<dbReference type="AlphaFoldDB" id="A0A8H6S353"/>
<evidence type="ECO:0000259" key="1">
    <source>
        <dbReference type="PROSITE" id="PS50405"/>
    </source>
</evidence>
<reference evidence="2" key="1">
    <citation type="submission" date="2020-05" db="EMBL/GenBank/DDBJ databases">
        <title>Mycena genomes resolve the evolution of fungal bioluminescence.</title>
        <authorList>
            <person name="Tsai I.J."/>
        </authorList>
    </citation>
    <scope>NUCLEOTIDE SEQUENCE</scope>
    <source>
        <strain evidence="2">171206Taipei</strain>
    </source>
</reference>
<dbReference type="GO" id="GO:0004180">
    <property type="term" value="F:carboxypeptidase activity"/>
    <property type="evidence" value="ECO:0007669"/>
    <property type="project" value="UniProtKB-KW"/>
</dbReference>
<dbReference type="Proteomes" id="UP000636479">
    <property type="component" value="Unassembled WGS sequence"/>
</dbReference>
<dbReference type="RefSeq" id="XP_037214766.1">
    <property type="nucleotide sequence ID" value="XM_037368798.1"/>
</dbReference>
<dbReference type="PANTHER" id="PTHR43968">
    <property type="match status" value="1"/>
</dbReference>
<dbReference type="OrthoDB" id="202840at2759"/>
<dbReference type="SUPFAM" id="SSF47616">
    <property type="entry name" value="GST C-terminal domain-like"/>
    <property type="match status" value="1"/>
</dbReference>
<dbReference type="InterPro" id="IPR050983">
    <property type="entry name" value="GST_Omega/HSP26"/>
</dbReference>
<dbReference type="InterPro" id="IPR010987">
    <property type="entry name" value="Glutathione-S-Trfase_C-like"/>
</dbReference>
<sequence>MATEQLTLYSAKVPPAAQPPVPSLTVYADLSLRTARKQPMREVELALHEAKAGYTRFEVDLSNKPEWYAPQVNPASKVPAIAFGGPQVSPDQPSPDSTKLAESLVLVEFVADLYPTSAILPRDPVQRAKARFFIDAVSTRFLPAYMGPLARGQPWEPFWDALEAVQRLLPADKTYAVGDDFTAADIAIAPFLARMEVWMRHDIGAYKAGEGIKAAEYFFEGARFKRLVTYFDAIKARESFKSTFDAEYIKKTYTARFAPLRAKLQAERDAAATPTAA</sequence>
<gene>
    <name evidence="2" type="ORF">MIND_01230000</name>
</gene>
<dbReference type="SFLD" id="SFLDG00358">
    <property type="entry name" value="Main_(cytGST)"/>
    <property type="match status" value="1"/>
</dbReference>
<evidence type="ECO:0000313" key="2">
    <source>
        <dbReference type="EMBL" id="KAF7292039.1"/>
    </source>
</evidence>
<dbReference type="EMBL" id="JACAZF010000012">
    <property type="protein sequence ID" value="KAF7292039.1"/>
    <property type="molecule type" value="Genomic_DNA"/>
</dbReference>
<dbReference type="PANTHER" id="PTHR43968:SF6">
    <property type="entry name" value="GLUTATHIONE S-TRANSFERASE OMEGA"/>
    <property type="match status" value="1"/>
</dbReference>
<dbReference type="Pfam" id="PF13409">
    <property type="entry name" value="GST_N_2"/>
    <property type="match status" value="1"/>
</dbReference>
<dbReference type="GeneID" id="59351314"/>
<dbReference type="InterPro" id="IPR036249">
    <property type="entry name" value="Thioredoxin-like_sf"/>
</dbReference>
<dbReference type="InterPro" id="IPR040079">
    <property type="entry name" value="Glutathione_S-Trfase"/>
</dbReference>
<keyword evidence="2" id="KW-0378">Hydrolase</keyword>
<feature type="domain" description="GST C-terminal" evidence="1">
    <location>
        <begin position="123"/>
        <end position="253"/>
    </location>
</feature>
<dbReference type="Gene3D" id="3.40.30.10">
    <property type="entry name" value="Glutaredoxin"/>
    <property type="match status" value="1"/>
</dbReference>
<organism evidence="2 3">
    <name type="scientific">Mycena indigotica</name>
    <dbReference type="NCBI Taxonomy" id="2126181"/>
    <lineage>
        <taxon>Eukaryota</taxon>
        <taxon>Fungi</taxon>
        <taxon>Dikarya</taxon>
        <taxon>Basidiomycota</taxon>
        <taxon>Agaricomycotina</taxon>
        <taxon>Agaricomycetes</taxon>
        <taxon>Agaricomycetidae</taxon>
        <taxon>Agaricales</taxon>
        <taxon>Marasmiineae</taxon>
        <taxon>Mycenaceae</taxon>
        <taxon>Mycena</taxon>
    </lineage>
</organism>
<proteinExistence type="predicted"/>
<dbReference type="SUPFAM" id="SSF52833">
    <property type="entry name" value="Thioredoxin-like"/>
    <property type="match status" value="1"/>
</dbReference>
<evidence type="ECO:0000313" key="3">
    <source>
        <dbReference type="Proteomes" id="UP000636479"/>
    </source>
</evidence>
<dbReference type="GO" id="GO:0005737">
    <property type="term" value="C:cytoplasm"/>
    <property type="evidence" value="ECO:0007669"/>
    <property type="project" value="TreeGrafter"/>
</dbReference>
<accession>A0A8H6S353</accession>
<dbReference type="Gene3D" id="1.20.1050.10">
    <property type="match status" value="1"/>
</dbReference>
<keyword evidence="2" id="KW-0121">Carboxypeptidase</keyword>
<keyword evidence="3" id="KW-1185">Reference proteome</keyword>
<protein>
    <submittedName>
        <fullName evidence="2">Serine carboxypeptidase</fullName>
    </submittedName>
</protein>
<dbReference type="SFLD" id="SFLDS00019">
    <property type="entry name" value="Glutathione_Transferase_(cytos"/>
    <property type="match status" value="1"/>
</dbReference>
<name>A0A8H6S353_9AGAR</name>
<dbReference type="Pfam" id="PF13410">
    <property type="entry name" value="GST_C_2"/>
    <property type="match status" value="1"/>
</dbReference>